<evidence type="ECO:0000259" key="13">
    <source>
        <dbReference type="PROSITE" id="PS00794"/>
    </source>
</evidence>
<evidence type="ECO:0000256" key="11">
    <source>
        <dbReference type="ARBA" id="ARBA00029766"/>
    </source>
</evidence>
<dbReference type="GO" id="GO:0046654">
    <property type="term" value="P:tetrahydrofolate biosynthetic process"/>
    <property type="evidence" value="ECO:0007669"/>
    <property type="project" value="UniProtKB-UniPathway"/>
</dbReference>
<dbReference type="Pfam" id="PF01288">
    <property type="entry name" value="HPPK"/>
    <property type="match status" value="1"/>
</dbReference>
<evidence type="ECO:0000256" key="5">
    <source>
        <dbReference type="ARBA" id="ARBA00022679"/>
    </source>
</evidence>
<organism evidence="14 15">
    <name type="scientific">Pedobacter frigiditerrae</name>
    <dbReference type="NCBI Taxonomy" id="2530452"/>
    <lineage>
        <taxon>Bacteria</taxon>
        <taxon>Pseudomonadati</taxon>
        <taxon>Bacteroidota</taxon>
        <taxon>Sphingobacteriia</taxon>
        <taxon>Sphingobacteriales</taxon>
        <taxon>Sphingobacteriaceae</taxon>
        <taxon>Pedobacter</taxon>
    </lineage>
</organism>
<dbReference type="UniPathway" id="UPA00077">
    <property type="reaction ID" value="UER00155"/>
</dbReference>
<evidence type="ECO:0000256" key="9">
    <source>
        <dbReference type="ARBA" id="ARBA00022909"/>
    </source>
</evidence>
<dbReference type="InterPro" id="IPR035907">
    <property type="entry name" value="Hppk_sf"/>
</dbReference>
<keyword evidence="7 14" id="KW-0418">Kinase</keyword>
<evidence type="ECO:0000256" key="2">
    <source>
        <dbReference type="ARBA" id="ARBA00005810"/>
    </source>
</evidence>
<dbReference type="EMBL" id="SJSK01000002">
    <property type="protein sequence ID" value="TCC91991.1"/>
    <property type="molecule type" value="Genomic_DNA"/>
</dbReference>
<evidence type="ECO:0000313" key="14">
    <source>
        <dbReference type="EMBL" id="TCC91991.1"/>
    </source>
</evidence>
<evidence type="ECO:0000256" key="4">
    <source>
        <dbReference type="ARBA" id="ARBA00016218"/>
    </source>
</evidence>
<dbReference type="NCBIfam" id="TIGR01498">
    <property type="entry name" value="folK"/>
    <property type="match status" value="1"/>
</dbReference>
<evidence type="ECO:0000256" key="10">
    <source>
        <dbReference type="ARBA" id="ARBA00029409"/>
    </source>
</evidence>
<dbReference type="GO" id="GO:0046656">
    <property type="term" value="P:folic acid biosynthetic process"/>
    <property type="evidence" value="ECO:0007669"/>
    <property type="project" value="UniProtKB-KW"/>
</dbReference>
<evidence type="ECO:0000256" key="1">
    <source>
        <dbReference type="ARBA" id="ARBA00005051"/>
    </source>
</evidence>
<dbReference type="GO" id="GO:0005524">
    <property type="term" value="F:ATP binding"/>
    <property type="evidence" value="ECO:0007669"/>
    <property type="project" value="UniProtKB-KW"/>
</dbReference>
<dbReference type="GO" id="GO:0003848">
    <property type="term" value="F:2-amino-4-hydroxy-6-hydroxymethyldihydropteridine diphosphokinase activity"/>
    <property type="evidence" value="ECO:0007669"/>
    <property type="project" value="UniProtKB-EC"/>
</dbReference>
<comment type="pathway">
    <text evidence="1">Cofactor biosynthesis; tetrahydrofolate biosynthesis; 2-amino-4-hydroxy-6-hydroxymethyl-7,8-dihydropteridine diphosphate from 7,8-dihydroneopterin triphosphate: step 4/4.</text>
</comment>
<dbReference type="OrthoDB" id="9808041at2"/>
<comment type="similarity">
    <text evidence="2">Belongs to the HPPK family.</text>
</comment>
<gene>
    <name evidence="14" type="primary">folK</name>
    <name evidence="14" type="ORF">EZ428_09650</name>
</gene>
<dbReference type="SUPFAM" id="SSF55083">
    <property type="entry name" value="6-hydroxymethyl-7,8-dihydropterin pyrophosphokinase, HPPK"/>
    <property type="match status" value="1"/>
</dbReference>
<dbReference type="EC" id="2.7.6.3" evidence="3"/>
<dbReference type="PROSITE" id="PS00794">
    <property type="entry name" value="HPPK"/>
    <property type="match status" value="1"/>
</dbReference>
<keyword evidence="15" id="KW-1185">Reference proteome</keyword>
<feature type="domain" description="7,8-dihydro-6-hydroxymethylpterin-pyrophosphokinase" evidence="13">
    <location>
        <begin position="91"/>
        <end position="102"/>
    </location>
</feature>
<sequence length="164" mass="18448">MQLEKQKTYLLLGSNLGDRKLYLNNALKLIAEEVGEIKLRSSTYETAAWGKTDQPGFLNIAVEVETNLAPLALLKTLLGIEEYLGRIREEKWGARLIDIDIILYGNEIVTLANELQIPHPEMQNRKFVMEPLAEIAPDLIHPVLQKSVSEILTTLTDTLPVSKI</sequence>
<evidence type="ECO:0000256" key="6">
    <source>
        <dbReference type="ARBA" id="ARBA00022741"/>
    </source>
</evidence>
<dbReference type="PANTHER" id="PTHR43071:SF1">
    <property type="entry name" value="2-AMINO-4-HYDROXY-6-HYDROXYMETHYLDIHYDROPTERIDINE PYROPHOSPHOKINASE"/>
    <property type="match status" value="1"/>
</dbReference>
<keyword evidence="6" id="KW-0547">Nucleotide-binding</keyword>
<dbReference type="GO" id="GO:0016301">
    <property type="term" value="F:kinase activity"/>
    <property type="evidence" value="ECO:0007669"/>
    <property type="project" value="UniProtKB-KW"/>
</dbReference>
<keyword evidence="9" id="KW-0289">Folate biosynthesis</keyword>
<comment type="function">
    <text evidence="10">Catalyzes the transfer of pyrophosphate from adenosine triphosphate (ATP) to 6-hydroxymethyl-7,8-dihydropterin, an enzymatic step in folate biosynthesis pathway.</text>
</comment>
<evidence type="ECO:0000313" key="15">
    <source>
        <dbReference type="Proteomes" id="UP000292884"/>
    </source>
</evidence>
<evidence type="ECO:0000256" key="7">
    <source>
        <dbReference type="ARBA" id="ARBA00022777"/>
    </source>
</evidence>
<name>A0A4R0MXI0_9SPHI</name>
<dbReference type="AlphaFoldDB" id="A0A4R0MXI0"/>
<keyword evidence="5 14" id="KW-0808">Transferase</keyword>
<evidence type="ECO:0000256" key="8">
    <source>
        <dbReference type="ARBA" id="ARBA00022840"/>
    </source>
</evidence>
<dbReference type="PANTHER" id="PTHR43071">
    <property type="entry name" value="2-AMINO-4-HYDROXY-6-HYDROXYMETHYLDIHYDROPTERIDINE PYROPHOSPHOKINASE"/>
    <property type="match status" value="1"/>
</dbReference>
<evidence type="ECO:0000256" key="12">
    <source>
        <dbReference type="ARBA" id="ARBA00033413"/>
    </source>
</evidence>
<dbReference type="CDD" id="cd00483">
    <property type="entry name" value="HPPK"/>
    <property type="match status" value="1"/>
</dbReference>
<accession>A0A4R0MXI0</accession>
<keyword evidence="8" id="KW-0067">ATP-binding</keyword>
<dbReference type="Proteomes" id="UP000292884">
    <property type="component" value="Unassembled WGS sequence"/>
</dbReference>
<evidence type="ECO:0000256" key="3">
    <source>
        <dbReference type="ARBA" id="ARBA00013253"/>
    </source>
</evidence>
<dbReference type="RefSeq" id="WP_131552932.1">
    <property type="nucleotide sequence ID" value="NZ_SJSK01000002.1"/>
</dbReference>
<dbReference type="InterPro" id="IPR000550">
    <property type="entry name" value="Hppk"/>
</dbReference>
<protein>
    <recommendedName>
        <fullName evidence="4">2-amino-4-hydroxy-6-hydroxymethyldihydropteridine pyrophosphokinase</fullName>
        <ecNumber evidence="3">2.7.6.3</ecNumber>
    </recommendedName>
    <alternativeName>
        <fullName evidence="11">6-hydroxymethyl-7,8-dihydropterin pyrophosphokinase</fullName>
    </alternativeName>
    <alternativeName>
        <fullName evidence="12">7,8-dihydro-6-hydroxymethylpterin-pyrophosphokinase</fullName>
    </alternativeName>
</protein>
<proteinExistence type="inferred from homology"/>
<reference evidence="14 15" key="1">
    <citation type="submission" date="2019-02" db="EMBL/GenBank/DDBJ databases">
        <title>Pedobacter sp. RP-1-13 sp. nov., isolated from Arctic soil.</title>
        <authorList>
            <person name="Dahal R.H."/>
        </authorList>
    </citation>
    <scope>NUCLEOTIDE SEQUENCE [LARGE SCALE GENOMIC DNA]</scope>
    <source>
        <strain evidence="14 15">RP-1-13</strain>
    </source>
</reference>
<comment type="caution">
    <text evidence="14">The sequence shown here is derived from an EMBL/GenBank/DDBJ whole genome shotgun (WGS) entry which is preliminary data.</text>
</comment>
<dbReference type="Gene3D" id="3.30.70.560">
    <property type="entry name" value="7,8-Dihydro-6-hydroxymethylpterin-pyrophosphokinase HPPK"/>
    <property type="match status" value="1"/>
</dbReference>